<dbReference type="Pfam" id="PF14525">
    <property type="entry name" value="AraC_binding_2"/>
    <property type="match status" value="1"/>
</dbReference>
<gene>
    <name evidence="6" type="ORF">GCM10022255_107910</name>
</gene>
<keyword evidence="2" id="KW-0238">DNA-binding</keyword>
<dbReference type="InterPro" id="IPR035418">
    <property type="entry name" value="AraC-bd_2"/>
</dbReference>
<dbReference type="PRINTS" id="PR00032">
    <property type="entry name" value="HTHARAC"/>
</dbReference>
<accession>A0ABP8DTT3</accession>
<dbReference type="PROSITE" id="PS01124">
    <property type="entry name" value="HTH_ARAC_FAMILY_2"/>
    <property type="match status" value="1"/>
</dbReference>
<dbReference type="Gene3D" id="1.10.10.60">
    <property type="entry name" value="Homeodomain-like"/>
    <property type="match status" value="1"/>
</dbReference>
<evidence type="ECO:0000256" key="3">
    <source>
        <dbReference type="ARBA" id="ARBA00023163"/>
    </source>
</evidence>
<dbReference type="InterPro" id="IPR020449">
    <property type="entry name" value="Tscrpt_reg_AraC-type_HTH"/>
</dbReference>
<keyword evidence="1" id="KW-0805">Transcription regulation</keyword>
<organism evidence="6 7">
    <name type="scientific">Dactylosporangium darangshiense</name>
    <dbReference type="NCBI Taxonomy" id="579108"/>
    <lineage>
        <taxon>Bacteria</taxon>
        <taxon>Bacillati</taxon>
        <taxon>Actinomycetota</taxon>
        <taxon>Actinomycetes</taxon>
        <taxon>Micromonosporales</taxon>
        <taxon>Micromonosporaceae</taxon>
        <taxon>Dactylosporangium</taxon>
    </lineage>
</organism>
<dbReference type="InterPro" id="IPR050204">
    <property type="entry name" value="AraC_XylS_family_regulators"/>
</dbReference>
<proteinExistence type="predicted"/>
<dbReference type="Proteomes" id="UP001500620">
    <property type="component" value="Unassembled WGS sequence"/>
</dbReference>
<feature type="domain" description="HTH araC/xylS-type" evidence="5">
    <location>
        <begin position="232"/>
        <end position="330"/>
    </location>
</feature>
<evidence type="ECO:0000259" key="5">
    <source>
        <dbReference type="PROSITE" id="PS01124"/>
    </source>
</evidence>
<dbReference type="InterPro" id="IPR009057">
    <property type="entry name" value="Homeodomain-like_sf"/>
</dbReference>
<dbReference type="SMART" id="SM00342">
    <property type="entry name" value="HTH_ARAC"/>
    <property type="match status" value="1"/>
</dbReference>
<evidence type="ECO:0000313" key="7">
    <source>
        <dbReference type="Proteomes" id="UP001500620"/>
    </source>
</evidence>
<reference evidence="7" key="1">
    <citation type="journal article" date="2019" name="Int. J. Syst. Evol. Microbiol.">
        <title>The Global Catalogue of Microorganisms (GCM) 10K type strain sequencing project: providing services to taxonomists for standard genome sequencing and annotation.</title>
        <authorList>
            <consortium name="The Broad Institute Genomics Platform"/>
            <consortium name="The Broad Institute Genome Sequencing Center for Infectious Disease"/>
            <person name="Wu L."/>
            <person name="Ma J."/>
        </authorList>
    </citation>
    <scope>NUCLEOTIDE SEQUENCE [LARGE SCALE GENOMIC DNA]</scope>
    <source>
        <strain evidence="7">JCM 17441</strain>
    </source>
</reference>
<sequence length="379" mass="42340">MLVEGGAALLTTQTVDLSELPARDRFDYWSDLIARDALPQRFESEHAADFNAWLRVTSLGSIRVSSFKYPSLYTQRTPRQIRRSDPELYQLSLPTTGRSVIAQGRRESALQPADFALVDSSRPHEASHSANSPTEAGGRAASITVLVPYSLIPLPRAKIGQLFAARLRSGEGLGALLAHYLLQIAKHPEQYQESDSVFLGNTALDLIVAMLAQQLDATTSLPLEAQHRALRTRIKAFIDEHLSDPRLSPKLVADAHNVSVRTLHRLFQDEPSTVAELIRTLRLNRCKRDLVLLERSVSGIAGQWGFPSKAHFSRLFRSQFGVSPQAYREQARHPRVADDRPGHRDPWVKRHGDDTSVDVDLLDDQPGELRFLVDGQARE</sequence>
<dbReference type="SUPFAM" id="SSF46689">
    <property type="entry name" value="Homeodomain-like"/>
    <property type="match status" value="1"/>
</dbReference>
<dbReference type="PANTHER" id="PTHR46796">
    <property type="entry name" value="HTH-TYPE TRANSCRIPTIONAL ACTIVATOR RHAS-RELATED"/>
    <property type="match status" value="1"/>
</dbReference>
<dbReference type="EMBL" id="BAABAT010000069">
    <property type="protein sequence ID" value="GAA4263430.1"/>
    <property type="molecule type" value="Genomic_DNA"/>
</dbReference>
<evidence type="ECO:0000256" key="4">
    <source>
        <dbReference type="SAM" id="MobiDB-lite"/>
    </source>
</evidence>
<feature type="compositionally biased region" description="Basic and acidic residues" evidence="4">
    <location>
        <begin position="329"/>
        <end position="354"/>
    </location>
</feature>
<evidence type="ECO:0000256" key="2">
    <source>
        <dbReference type="ARBA" id="ARBA00023125"/>
    </source>
</evidence>
<protein>
    <submittedName>
        <fullName evidence="6">Helix-turn-helix domain-containing protein</fullName>
    </submittedName>
</protein>
<evidence type="ECO:0000313" key="6">
    <source>
        <dbReference type="EMBL" id="GAA4263430.1"/>
    </source>
</evidence>
<evidence type="ECO:0000256" key="1">
    <source>
        <dbReference type="ARBA" id="ARBA00023015"/>
    </source>
</evidence>
<keyword evidence="3" id="KW-0804">Transcription</keyword>
<keyword evidence="7" id="KW-1185">Reference proteome</keyword>
<feature type="region of interest" description="Disordered" evidence="4">
    <location>
        <begin position="327"/>
        <end position="356"/>
    </location>
</feature>
<name>A0ABP8DTT3_9ACTN</name>
<dbReference type="PANTHER" id="PTHR46796:SF6">
    <property type="entry name" value="ARAC SUBFAMILY"/>
    <property type="match status" value="1"/>
</dbReference>
<dbReference type="InterPro" id="IPR018060">
    <property type="entry name" value="HTH_AraC"/>
</dbReference>
<comment type="caution">
    <text evidence="6">The sequence shown here is derived from an EMBL/GenBank/DDBJ whole genome shotgun (WGS) entry which is preliminary data.</text>
</comment>
<dbReference type="Pfam" id="PF12833">
    <property type="entry name" value="HTH_18"/>
    <property type="match status" value="1"/>
</dbReference>